<evidence type="ECO:0000313" key="1">
    <source>
        <dbReference type="EMBL" id="KAL0932040.1"/>
    </source>
</evidence>
<sequence length="53" mass="6063">MIRGMAKGRGTVKTSDERIEFRLPRAPCPFEGLDVRDFGRPWTESRNATLRLA</sequence>
<dbReference type="Proteomes" id="UP000805649">
    <property type="component" value="Unassembled WGS sequence"/>
</dbReference>
<comment type="caution">
    <text evidence="1">The sequence shown here is derived from an EMBL/GenBank/DDBJ whole genome shotgun (WGS) entry which is preliminary data.</text>
</comment>
<accession>A0ACC3YJG2</accession>
<reference evidence="1 2" key="1">
    <citation type="journal article" date="2020" name="Phytopathology">
        <title>Genome Sequence Resources of Colletotrichum truncatum, C. plurivorum, C. musicola, and C. sojae: Four Species Pathogenic to Soybean (Glycine max).</title>
        <authorList>
            <person name="Rogerio F."/>
            <person name="Boufleur T.R."/>
            <person name="Ciampi-Guillardi M."/>
            <person name="Sukno S.A."/>
            <person name="Thon M.R."/>
            <person name="Massola Junior N.S."/>
            <person name="Baroncelli R."/>
        </authorList>
    </citation>
    <scope>NUCLEOTIDE SEQUENCE [LARGE SCALE GENOMIC DNA]</scope>
    <source>
        <strain evidence="1 2">CMES1059</strain>
    </source>
</reference>
<dbReference type="EMBL" id="VUJX02000009">
    <property type="protein sequence ID" value="KAL0932040.1"/>
    <property type="molecule type" value="Genomic_DNA"/>
</dbReference>
<protein>
    <submittedName>
        <fullName evidence="1">Uncharacterized protein</fullName>
    </submittedName>
</protein>
<proteinExistence type="predicted"/>
<evidence type="ECO:0000313" key="2">
    <source>
        <dbReference type="Proteomes" id="UP000805649"/>
    </source>
</evidence>
<organism evidence="1 2">
    <name type="scientific">Colletotrichum truncatum</name>
    <name type="common">Anthracnose fungus</name>
    <name type="synonym">Colletotrichum capsici</name>
    <dbReference type="NCBI Taxonomy" id="5467"/>
    <lineage>
        <taxon>Eukaryota</taxon>
        <taxon>Fungi</taxon>
        <taxon>Dikarya</taxon>
        <taxon>Ascomycota</taxon>
        <taxon>Pezizomycotina</taxon>
        <taxon>Sordariomycetes</taxon>
        <taxon>Hypocreomycetidae</taxon>
        <taxon>Glomerellales</taxon>
        <taxon>Glomerellaceae</taxon>
        <taxon>Colletotrichum</taxon>
        <taxon>Colletotrichum truncatum species complex</taxon>
    </lineage>
</organism>
<name>A0ACC3YJG2_COLTU</name>
<gene>
    <name evidence="1" type="ORF">CTRU02_212993</name>
</gene>
<keyword evidence="2" id="KW-1185">Reference proteome</keyword>